<dbReference type="AlphaFoldDB" id="A0A975B5Q0"/>
<sequence length="663" mass="76759">MDDWRETILKEFFPNVSKLTLAADPDCLLTEEQLYSKLRQRGFDLIEFDDSIAFRYEYESKYRAVWDRGEHTDLVVILRLQDSELSSLPYDLLQAGRKLYFNLGDIFPNLSYPVIEQLDRSMLDDLFKAQQNTQPDRLGDNATKDYILHHVYGISLDMISDEIRLLRTLLRLHYSKTKMPVIFSQRFVWLLRENTNFQSWDLEKIVPDEKAFFAFLQERWPVFIDHFAQKDQIKEKSFDYGFKYQGPNLLPFNHQDIRIYIDNLFLEGRLSSIIRSETDIDTNSWIKIGIKKENNDSSSRISGLFKLLNENFPTIKSSYSDWINFALKWAELSALIHCTNNESNYLQFQKMGQELNKIFAIWLTGNYSALINLPPTNPAMLHHISRHIARDMEKSKNHLAALIVMDGLALDQWVTMRQILQENDSRLIMSESAVFAWIPTLTSVSRQSIFAGRPPNYFPSSIKTTNNEEKLWKQFWENNKLKRCDIAYARGLSDGDVENIMDSVINPGKTKAVGLVVDKIDKIMHGIQLGAPGMHNQIKQWCKKGFLLSLINYLLDNNYEIWMTSDHGNIECKGKGRPSEGVIAETKGERVRIYPAKELRSQIAADFPFAHEWHPIGLPPDCFPLVASDNHAFVKHGETIVGHGGISIEEVIVPFVNFKRNTR</sequence>
<dbReference type="NCBIfam" id="NF033449">
    <property type="entry name" value="BREX_PglZ_3"/>
    <property type="match status" value="1"/>
</dbReference>
<organism evidence="1 2">
    <name type="scientific">Desulfonema limicola</name>
    <dbReference type="NCBI Taxonomy" id="45656"/>
    <lineage>
        <taxon>Bacteria</taxon>
        <taxon>Pseudomonadati</taxon>
        <taxon>Thermodesulfobacteriota</taxon>
        <taxon>Desulfobacteria</taxon>
        <taxon>Desulfobacterales</taxon>
        <taxon>Desulfococcaceae</taxon>
        <taxon>Desulfonema</taxon>
    </lineage>
</organism>
<name>A0A975B5Q0_9BACT</name>
<accession>A0A975B5Q0</accession>
<evidence type="ECO:0000313" key="2">
    <source>
        <dbReference type="Proteomes" id="UP000663720"/>
    </source>
</evidence>
<gene>
    <name evidence="1" type="ORF">dnl_15340</name>
</gene>
<dbReference type="SUPFAM" id="SSF53649">
    <property type="entry name" value="Alkaline phosphatase-like"/>
    <property type="match status" value="1"/>
</dbReference>
<dbReference type="RefSeq" id="WP_207691044.1">
    <property type="nucleotide sequence ID" value="NZ_CP061799.1"/>
</dbReference>
<proteinExistence type="predicted"/>
<keyword evidence="2" id="KW-1185">Reference proteome</keyword>
<protein>
    <submittedName>
        <fullName evidence="1">Alkaline phosphatase domain-containing protein</fullName>
    </submittedName>
</protein>
<dbReference type="KEGG" id="dli:dnl_15340"/>
<dbReference type="Pfam" id="PF08665">
    <property type="entry name" value="PglZ"/>
    <property type="match status" value="1"/>
</dbReference>
<dbReference type="Proteomes" id="UP000663720">
    <property type="component" value="Chromosome"/>
</dbReference>
<reference evidence="1" key="1">
    <citation type="journal article" date="2021" name="Microb. Physiol.">
        <title>Proteogenomic Insights into the Physiology of Marine, Sulfate-Reducing, Filamentous Desulfonema limicola and Desulfonema magnum.</title>
        <authorList>
            <person name="Schnaars V."/>
            <person name="Wohlbrand L."/>
            <person name="Scheve S."/>
            <person name="Hinrichs C."/>
            <person name="Reinhardt R."/>
            <person name="Rabus R."/>
        </authorList>
    </citation>
    <scope>NUCLEOTIDE SEQUENCE</scope>
    <source>
        <strain evidence="1">5ac10</strain>
    </source>
</reference>
<dbReference type="InterPro" id="IPR017850">
    <property type="entry name" value="Alkaline_phosphatase_core_sf"/>
</dbReference>
<evidence type="ECO:0000313" key="1">
    <source>
        <dbReference type="EMBL" id="QTA79276.1"/>
    </source>
</evidence>
<dbReference type="EMBL" id="CP061799">
    <property type="protein sequence ID" value="QTA79276.1"/>
    <property type="molecule type" value="Genomic_DNA"/>
</dbReference>